<evidence type="ECO:0000256" key="6">
    <source>
        <dbReference type="ARBA" id="ARBA00022777"/>
    </source>
</evidence>
<evidence type="ECO:0000313" key="13">
    <source>
        <dbReference type="Proteomes" id="UP000190409"/>
    </source>
</evidence>
<evidence type="ECO:0000313" key="11">
    <source>
        <dbReference type="EMBL" id="QDO91822.1"/>
    </source>
</evidence>
<sequence>MERNWDKTLYPYELALKELKVKLRGIRGMYRLRNRPSPIEFVTGRLKPIESIIDKAQRRHMSLDQLESEMEDIVGLRIMCPFVEDIYEVVDLIDQREDLTIIEERDYITHKKKSGYRSYHLICRYPVELVEGRRFVLVEIQVRTLAMNFWASIEHSLHYKKDDQYYPEDIAERLQSVAESVFLLDEEMSQLRREIREIDAQHHLEEESR</sequence>
<dbReference type="EMBL" id="MUYF01000003">
    <property type="protein sequence ID" value="OOL81240.1"/>
    <property type="molecule type" value="Genomic_DNA"/>
</dbReference>
<feature type="domain" description="RelA/SpoT" evidence="9">
    <location>
        <begin position="44"/>
        <end position="165"/>
    </location>
</feature>
<dbReference type="EMBL" id="NAQV01000001">
    <property type="protein sequence ID" value="RAN65341.1"/>
    <property type="molecule type" value="Genomic_DNA"/>
</dbReference>
<feature type="coiled-coil region" evidence="8">
    <location>
        <begin position="181"/>
        <end position="208"/>
    </location>
</feature>
<dbReference type="RefSeq" id="WP_004636717.1">
    <property type="nucleotide sequence ID" value="NZ_CALFGV010000009.1"/>
</dbReference>
<evidence type="ECO:0000256" key="7">
    <source>
        <dbReference type="ARBA" id="ARBA00022840"/>
    </source>
</evidence>
<evidence type="ECO:0000313" key="15">
    <source>
        <dbReference type="Proteomes" id="UP000315953"/>
    </source>
</evidence>
<dbReference type="SUPFAM" id="SSF81301">
    <property type="entry name" value="Nucleotidyltransferase"/>
    <property type="match status" value="1"/>
</dbReference>
<name>A0A1S8KNG2_9LACT</name>
<dbReference type="Gene3D" id="1.10.287.860">
    <property type="entry name" value="Nucleotidyltransferase"/>
    <property type="match status" value="1"/>
</dbReference>
<keyword evidence="8" id="KW-0175">Coiled coil</keyword>
<dbReference type="Proteomes" id="UP000249099">
    <property type="component" value="Unassembled WGS sequence"/>
</dbReference>
<evidence type="ECO:0000313" key="10">
    <source>
        <dbReference type="EMBL" id="OOL81240.1"/>
    </source>
</evidence>
<dbReference type="PANTHER" id="PTHR47837:SF2">
    <property type="entry name" value="GTP PYROPHOSPHOKINASE YWAC"/>
    <property type="match status" value="1"/>
</dbReference>
<dbReference type="Proteomes" id="UP000190409">
    <property type="component" value="Unassembled WGS sequence"/>
</dbReference>
<evidence type="ECO:0000259" key="9">
    <source>
        <dbReference type="SMART" id="SM00954"/>
    </source>
</evidence>
<dbReference type="PANTHER" id="PTHR47837">
    <property type="entry name" value="GTP PYROPHOSPHOKINASE YJBM"/>
    <property type="match status" value="1"/>
</dbReference>
<evidence type="ECO:0000256" key="1">
    <source>
        <dbReference type="ARBA" id="ARBA00004976"/>
    </source>
</evidence>
<dbReference type="InterPro" id="IPR052366">
    <property type="entry name" value="GTP_Pyrophosphokinase"/>
</dbReference>
<dbReference type="FunFam" id="3.30.460.10:FF:000012">
    <property type="entry name" value="GTP pyrophosphokinase YjbM"/>
    <property type="match status" value="1"/>
</dbReference>
<dbReference type="GO" id="GO:0005524">
    <property type="term" value="F:ATP binding"/>
    <property type="evidence" value="ECO:0007669"/>
    <property type="project" value="UniProtKB-KW"/>
</dbReference>
<dbReference type="Gene3D" id="3.30.460.10">
    <property type="entry name" value="Beta Polymerase, domain 2"/>
    <property type="match status" value="1"/>
</dbReference>
<comment type="pathway">
    <text evidence="1">Purine metabolism; ppGpp biosynthesis; ppGpp from GTP: step 1/2.</text>
</comment>
<keyword evidence="4" id="KW-0808">Transferase</keyword>
<dbReference type="UniPathway" id="UPA00908">
    <property type="reaction ID" value="UER00884"/>
</dbReference>
<evidence type="ECO:0000313" key="12">
    <source>
        <dbReference type="EMBL" id="RAN65341.1"/>
    </source>
</evidence>
<dbReference type="Pfam" id="PF04607">
    <property type="entry name" value="RelA_SpoT"/>
    <property type="match status" value="1"/>
</dbReference>
<dbReference type="GeneID" id="42694866"/>
<organism evidence="10 13">
    <name type="scientific">Dolosigranulum pigrum</name>
    <dbReference type="NCBI Taxonomy" id="29394"/>
    <lineage>
        <taxon>Bacteria</taxon>
        <taxon>Bacillati</taxon>
        <taxon>Bacillota</taxon>
        <taxon>Bacilli</taxon>
        <taxon>Lactobacillales</taxon>
        <taxon>Carnobacteriaceae</taxon>
        <taxon>Dolosigranulum</taxon>
    </lineage>
</organism>
<evidence type="ECO:0000256" key="8">
    <source>
        <dbReference type="SAM" id="Coils"/>
    </source>
</evidence>
<dbReference type="InterPro" id="IPR007685">
    <property type="entry name" value="RelA_SpoT"/>
</dbReference>
<evidence type="ECO:0000256" key="5">
    <source>
        <dbReference type="ARBA" id="ARBA00022741"/>
    </source>
</evidence>
<evidence type="ECO:0000313" key="14">
    <source>
        <dbReference type="Proteomes" id="UP000249099"/>
    </source>
</evidence>
<dbReference type="OrthoDB" id="9789634at2"/>
<comment type="subunit">
    <text evidence="3">Homotetramer.</text>
</comment>
<dbReference type="CDD" id="cd05399">
    <property type="entry name" value="NT_Rel-Spo_like"/>
    <property type="match status" value="1"/>
</dbReference>
<dbReference type="GO" id="GO:0015970">
    <property type="term" value="P:guanosine tetraphosphate biosynthetic process"/>
    <property type="evidence" value="ECO:0007669"/>
    <property type="project" value="UniProtKB-UniPathway"/>
</dbReference>
<keyword evidence="6 10" id="KW-0418">Kinase</keyword>
<comment type="similarity">
    <text evidence="2">Belongs to the RelA/SpoT family.</text>
</comment>
<evidence type="ECO:0000256" key="2">
    <source>
        <dbReference type="ARBA" id="ARBA00007476"/>
    </source>
</evidence>
<reference evidence="12 14" key="2">
    <citation type="submission" date="2017-03" db="EMBL/GenBank/DDBJ databases">
        <title>wgs assembly of Dolosigranulum pigrum KPL CDC strains.</title>
        <authorList>
            <person name="Brugger S.D."/>
            <person name="Pettigrew M."/>
            <person name="Kong Y."/>
            <person name="Lemon K.P."/>
        </authorList>
    </citation>
    <scope>NUCLEOTIDE SEQUENCE [LARGE SCALE GENOMIC DNA]</scope>
    <source>
        <strain evidence="12 14">KPL1931_CDC4294-98</strain>
    </source>
</reference>
<dbReference type="GO" id="GO:0016301">
    <property type="term" value="F:kinase activity"/>
    <property type="evidence" value="ECO:0007669"/>
    <property type="project" value="UniProtKB-KW"/>
</dbReference>
<dbReference type="EMBL" id="CP041626">
    <property type="protein sequence ID" value="QDO91822.1"/>
    <property type="molecule type" value="Genomic_DNA"/>
</dbReference>
<reference evidence="11 15" key="3">
    <citation type="submission" date="2019-07" db="EMBL/GenBank/DDBJ databases">
        <title>Genome assembly of a nasal isolate of Dolosigranulum pigrum from a chronic sinusitis patient.</title>
        <authorList>
            <person name="Baig S."/>
            <person name="Overballe-Petersen S."/>
            <person name="Kaspar U."/>
            <person name="Rendboe A."/>
            <person name="de Man T."/>
            <person name="Liu C."/>
            <person name="Price L.B."/>
            <person name="Stegger M."/>
            <person name="Becker K."/>
            <person name="Skytt Andersen P."/>
        </authorList>
    </citation>
    <scope>NUCLEOTIDE SEQUENCE [LARGE SCALE GENOMIC DNA]</scope>
    <source>
        <strain evidence="11 15">83VPs-KB5</strain>
    </source>
</reference>
<accession>A0A1S8KNG2</accession>
<evidence type="ECO:0000256" key="4">
    <source>
        <dbReference type="ARBA" id="ARBA00022679"/>
    </source>
</evidence>
<dbReference type="AlphaFoldDB" id="A0A1S8KNG2"/>
<gene>
    <name evidence="12" type="ORF">B8A44_00225</name>
    <name evidence="10" type="ORF">BWX42_05420</name>
    <name evidence="11" type="ORF">FNV33_07180</name>
</gene>
<dbReference type="KEGG" id="dpm:FNV33_07180"/>
<dbReference type="SMART" id="SM00954">
    <property type="entry name" value="RelA_SpoT"/>
    <property type="match status" value="1"/>
</dbReference>
<keyword evidence="5" id="KW-0547">Nucleotide-binding</keyword>
<protein>
    <submittedName>
        <fullName evidence="10 11">GTP pyrophosphokinase</fullName>
    </submittedName>
</protein>
<dbReference type="InterPro" id="IPR043519">
    <property type="entry name" value="NT_sf"/>
</dbReference>
<evidence type="ECO:0000256" key="3">
    <source>
        <dbReference type="ARBA" id="ARBA00011881"/>
    </source>
</evidence>
<proteinExistence type="inferred from homology"/>
<reference evidence="10 13" key="1">
    <citation type="submission" date="2017-01" db="EMBL/GenBank/DDBJ databases">
        <title>Complete Genome Sequence of Dolosigranulum pigrum isolated from a Patient with interstitial lung disease.</title>
        <authorList>
            <person name="Mukhopadhyay R."/>
            <person name="Joaquin J."/>
            <person name="Hogue R."/>
            <person name="Fitzgerald S."/>
            <person name="Jospin G."/>
            <person name="Eisen J.A."/>
            <person name="Chaturvedi V."/>
        </authorList>
    </citation>
    <scope>NUCLEOTIDE SEQUENCE [LARGE SCALE GENOMIC DNA]</scope>
    <source>
        <strain evidence="10 13">15S00348</strain>
    </source>
</reference>
<keyword evidence="7" id="KW-0067">ATP-binding</keyword>
<dbReference type="Proteomes" id="UP000315953">
    <property type="component" value="Chromosome"/>
</dbReference>